<proteinExistence type="predicted"/>
<protein>
    <submittedName>
        <fullName evidence="1">Uncharacterized protein</fullName>
    </submittedName>
</protein>
<organism evidence="1">
    <name type="scientific">Arundo donax</name>
    <name type="common">Giant reed</name>
    <name type="synonym">Donax arundinaceus</name>
    <dbReference type="NCBI Taxonomy" id="35708"/>
    <lineage>
        <taxon>Eukaryota</taxon>
        <taxon>Viridiplantae</taxon>
        <taxon>Streptophyta</taxon>
        <taxon>Embryophyta</taxon>
        <taxon>Tracheophyta</taxon>
        <taxon>Spermatophyta</taxon>
        <taxon>Magnoliopsida</taxon>
        <taxon>Liliopsida</taxon>
        <taxon>Poales</taxon>
        <taxon>Poaceae</taxon>
        <taxon>PACMAD clade</taxon>
        <taxon>Arundinoideae</taxon>
        <taxon>Arundineae</taxon>
        <taxon>Arundo</taxon>
    </lineage>
</organism>
<reference evidence="1" key="2">
    <citation type="journal article" date="2015" name="Data Brief">
        <title>Shoot transcriptome of the giant reed, Arundo donax.</title>
        <authorList>
            <person name="Barrero R.A."/>
            <person name="Guerrero F.D."/>
            <person name="Moolhuijzen P."/>
            <person name="Goolsby J.A."/>
            <person name="Tidwell J."/>
            <person name="Bellgard S.E."/>
            <person name="Bellgard M.I."/>
        </authorList>
    </citation>
    <scope>NUCLEOTIDE SEQUENCE</scope>
    <source>
        <tissue evidence="1">Shoot tissue taken approximately 20 cm above the soil surface</tissue>
    </source>
</reference>
<sequence length="62" mass="6823">MHVSWVLERGRAQGEAHRCMSVVRRNKQGVGRCSSDGPWSHGEVSFELQSVSTNLVIARSVG</sequence>
<dbReference type="EMBL" id="GBRH01235085">
    <property type="protein sequence ID" value="JAD62810.1"/>
    <property type="molecule type" value="Transcribed_RNA"/>
</dbReference>
<reference evidence="1" key="1">
    <citation type="submission" date="2014-09" db="EMBL/GenBank/DDBJ databases">
        <authorList>
            <person name="Magalhaes I.L.F."/>
            <person name="Oliveira U."/>
            <person name="Santos F.R."/>
            <person name="Vidigal T.H.D.A."/>
            <person name="Brescovit A.D."/>
            <person name="Santos A.J."/>
        </authorList>
    </citation>
    <scope>NUCLEOTIDE SEQUENCE</scope>
    <source>
        <tissue evidence="1">Shoot tissue taken approximately 20 cm above the soil surface</tissue>
    </source>
</reference>
<dbReference type="AlphaFoldDB" id="A0A0A9BNK1"/>
<accession>A0A0A9BNK1</accession>
<evidence type="ECO:0000313" key="1">
    <source>
        <dbReference type="EMBL" id="JAD62810.1"/>
    </source>
</evidence>
<name>A0A0A9BNK1_ARUDO</name>